<gene>
    <name evidence="1" type="ORF">ATY40_BA7503417</name>
</gene>
<keyword evidence="2" id="KW-1185">Reference proteome</keyword>
<proteinExistence type="predicted"/>
<reference evidence="1 2" key="1">
    <citation type="submission" date="2016-02" db="EMBL/GenBank/DDBJ databases">
        <title>Comparative genomic and transcriptomic foundation for Pichia pastoris.</title>
        <authorList>
            <person name="Love K.R."/>
            <person name="Shah K.A."/>
            <person name="Whittaker C.A."/>
            <person name="Wu J."/>
            <person name="Bartlett M.C."/>
            <person name="Ma D."/>
            <person name="Leeson R.L."/>
            <person name="Priest M."/>
            <person name="Young S.K."/>
            <person name="Love J.C."/>
        </authorList>
    </citation>
    <scope>NUCLEOTIDE SEQUENCE [LARGE SCALE GENOMIC DNA]</scope>
    <source>
        <strain evidence="1 2">ATCC 28485</strain>
    </source>
</reference>
<dbReference type="AlphaFoldDB" id="A0A1B2JFK1"/>
<evidence type="ECO:0000313" key="2">
    <source>
        <dbReference type="Proteomes" id="UP000094565"/>
    </source>
</evidence>
<dbReference type="EMBL" id="CP014586">
    <property type="protein sequence ID" value="ANZ76817.1"/>
    <property type="molecule type" value="Genomic_DNA"/>
</dbReference>
<organism evidence="1 2">
    <name type="scientific">Komagataella pastoris</name>
    <name type="common">Yeast</name>
    <name type="synonym">Pichia pastoris</name>
    <dbReference type="NCBI Taxonomy" id="4922"/>
    <lineage>
        <taxon>Eukaryota</taxon>
        <taxon>Fungi</taxon>
        <taxon>Dikarya</taxon>
        <taxon>Ascomycota</taxon>
        <taxon>Saccharomycotina</taxon>
        <taxon>Pichiomycetes</taxon>
        <taxon>Pichiales</taxon>
        <taxon>Pichiaceae</taxon>
        <taxon>Komagataella</taxon>
    </lineage>
</organism>
<protein>
    <submittedName>
        <fullName evidence="1">BA75_03417T0</fullName>
    </submittedName>
</protein>
<dbReference type="OrthoDB" id="10328421at2759"/>
<name>A0A1B2JFK1_PICPA</name>
<accession>A0A1B2JFK1</accession>
<evidence type="ECO:0000313" key="1">
    <source>
        <dbReference type="EMBL" id="ANZ76817.1"/>
    </source>
</evidence>
<dbReference type="Proteomes" id="UP000094565">
    <property type="component" value="Chromosome 3"/>
</dbReference>
<sequence>MTGWETQFDVDWVDEELNIYLSSLDDVPSLTQVLTFLNHDQPACYHRLLAYWVYKNHQISEEQINRIVEINSLNSLVALKCTLPQIANLLVCHLSLKVALLDKLNQKSKVIFNRQSTYQLDQFQSFLAGEKRPLLGLLHKLLDSYHEQSCTNGRLIIATCLHLMDANDLTLKKTALLLLSKYLSIDQEAEEKGRTDAIKESIKPYLFFLDEKYSSINIAAYSLMIQFSDRTERSNLVARYLIPYMMTIKERNLELLKDCMTKILIPLVDMMEVSIILNYFSLHDNLFLNILYDPYITLDIPLLLQTLDLWLRIIHLISPRIKKFKYDILSIVSIIERKTTENYQVQKRLREILQVLRSSSSEADWDQDIKLLITKSGGKPFLLK</sequence>